<dbReference type="AlphaFoldDB" id="A0AAD9ME87"/>
<sequence>MLKHMRSDDKTLHPSQISEPILLFSHTHEAGTTTALNHYTPESLHALSTLESKDADATDPSMSSCLPTHPSPDSDTDHDDSFESDFSGADAGNPHGQALQHTAAWEDFGIDFDQDASPHPPGSPETDGVQEAQDALPVQPSDSCALEYFAGPEIGYILYPQLALPSNALAAQAGGLPHVQDILADARRVYYADSNIESFSAEILSAYENLDADRRAIYDSLHGYSETEMCRVKKIALANAFLVTSDLAHRDPRVPSFAIMAVSSRFNHKCRTQRNVRYHYDTRREALVFVVGPDEPVARGDELCIDYGGTPLQLHERYGFICTCGCPRVTKTVLRKERDRMNRSCGARKFPTRAPGSAPAAATTPRPRPPPIRADDPTTTTVPPAESMTPVFAARLQQMGIARPSPTWSPSSTAAGPRASPDVSARNATLGVLEARRRIQDQADAEREAMGRSGFAGRELLPVATIRDALVLRRRGRSDGEIETRLGLRPGVVGRLGPLGLVSVVEEGAGSATTTL</sequence>
<feature type="domain" description="Helix-turn-helix" evidence="2">
    <location>
        <begin position="463"/>
        <end position="503"/>
    </location>
</feature>
<evidence type="ECO:0000256" key="1">
    <source>
        <dbReference type="SAM" id="MobiDB-lite"/>
    </source>
</evidence>
<comment type="caution">
    <text evidence="3">The sequence shown here is derived from an EMBL/GenBank/DDBJ whole genome shotgun (WGS) entry which is preliminary data.</text>
</comment>
<accession>A0AAD9ME87</accession>
<feature type="compositionally biased region" description="Low complexity" evidence="1">
    <location>
        <begin position="352"/>
        <end position="365"/>
    </location>
</feature>
<dbReference type="InterPro" id="IPR046341">
    <property type="entry name" value="SET_dom_sf"/>
</dbReference>
<dbReference type="Gene3D" id="2.170.270.10">
    <property type="entry name" value="SET domain"/>
    <property type="match status" value="1"/>
</dbReference>
<proteinExistence type="predicted"/>
<evidence type="ECO:0000313" key="3">
    <source>
        <dbReference type="EMBL" id="KAK2073844.1"/>
    </source>
</evidence>
<feature type="region of interest" description="Disordered" evidence="1">
    <location>
        <begin position="111"/>
        <end position="137"/>
    </location>
</feature>
<organism evidence="3 4">
    <name type="scientific">Phyllachora maydis</name>
    <dbReference type="NCBI Taxonomy" id="1825666"/>
    <lineage>
        <taxon>Eukaryota</taxon>
        <taxon>Fungi</taxon>
        <taxon>Dikarya</taxon>
        <taxon>Ascomycota</taxon>
        <taxon>Pezizomycotina</taxon>
        <taxon>Sordariomycetes</taxon>
        <taxon>Sordariomycetidae</taxon>
        <taxon>Phyllachorales</taxon>
        <taxon>Phyllachoraceae</taxon>
        <taxon>Phyllachora</taxon>
    </lineage>
</organism>
<keyword evidence="4" id="KW-1185">Reference proteome</keyword>
<feature type="compositionally biased region" description="Low complexity" evidence="1">
    <location>
        <begin position="404"/>
        <end position="417"/>
    </location>
</feature>
<gene>
    <name evidence="3" type="ORF">P8C59_008090</name>
</gene>
<feature type="region of interest" description="Disordered" evidence="1">
    <location>
        <begin position="403"/>
        <end position="424"/>
    </location>
</feature>
<protein>
    <recommendedName>
        <fullName evidence="2">Helix-turn-helix domain-containing protein</fullName>
    </recommendedName>
</protein>
<dbReference type="Pfam" id="PF22943">
    <property type="entry name" value="HTH_68"/>
    <property type="match status" value="1"/>
</dbReference>
<dbReference type="SUPFAM" id="SSF82199">
    <property type="entry name" value="SET domain"/>
    <property type="match status" value="1"/>
</dbReference>
<dbReference type="EMBL" id="JAQQPM010000007">
    <property type="protein sequence ID" value="KAK2073844.1"/>
    <property type="molecule type" value="Genomic_DNA"/>
</dbReference>
<reference evidence="3" key="1">
    <citation type="journal article" date="2023" name="Mol. Plant Microbe Interact.">
        <title>Elucidating the Obligate Nature and Biological Capacity of an Invasive Fungal Corn Pathogen.</title>
        <authorList>
            <person name="MacCready J.S."/>
            <person name="Roggenkamp E.M."/>
            <person name="Gdanetz K."/>
            <person name="Chilvers M.I."/>
        </authorList>
    </citation>
    <scope>NUCLEOTIDE SEQUENCE</scope>
    <source>
        <strain evidence="3">PM02</strain>
    </source>
</reference>
<feature type="region of interest" description="Disordered" evidence="1">
    <location>
        <begin position="340"/>
        <end position="385"/>
    </location>
</feature>
<evidence type="ECO:0000313" key="4">
    <source>
        <dbReference type="Proteomes" id="UP001217918"/>
    </source>
</evidence>
<dbReference type="Proteomes" id="UP001217918">
    <property type="component" value="Unassembled WGS sequence"/>
</dbReference>
<name>A0AAD9ME87_9PEZI</name>
<feature type="region of interest" description="Disordered" evidence="1">
    <location>
        <begin position="52"/>
        <end position="97"/>
    </location>
</feature>
<feature type="compositionally biased region" description="Acidic residues" evidence="1">
    <location>
        <begin position="74"/>
        <end position="83"/>
    </location>
</feature>
<evidence type="ECO:0000259" key="2">
    <source>
        <dbReference type="Pfam" id="PF22943"/>
    </source>
</evidence>
<dbReference type="InterPro" id="IPR054448">
    <property type="entry name" value="HTH_put_ascomycetes"/>
</dbReference>